<dbReference type="NCBIfam" id="TIGR02425">
    <property type="entry name" value="decarb_PcaC"/>
    <property type="match status" value="1"/>
</dbReference>
<organism evidence="2 3">
    <name type="scientific">Acidisphaera rubrifaciens HS-AP3</name>
    <dbReference type="NCBI Taxonomy" id="1231350"/>
    <lineage>
        <taxon>Bacteria</taxon>
        <taxon>Pseudomonadati</taxon>
        <taxon>Pseudomonadota</taxon>
        <taxon>Alphaproteobacteria</taxon>
        <taxon>Acetobacterales</taxon>
        <taxon>Acetobacteraceae</taxon>
        <taxon>Acidisphaera</taxon>
    </lineage>
</organism>
<keyword evidence="3" id="KW-1185">Reference proteome</keyword>
<dbReference type="InterPro" id="IPR052512">
    <property type="entry name" value="4CMD/NDH-1_regulator"/>
</dbReference>
<dbReference type="AlphaFoldDB" id="A0A0D6PB70"/>
<gene>
    <name evidence="2" type="ORF">Asru_0869_02</name>
</gene>
<evidence type="ECO:0000313" key="3">
    <source>
        <dbReference type="Proteomes" id="UP000032680"/>
    </source>
</evidence>
<dbReference type="RefSeq" id="WP_048863121.1">
    <property type="nucleotide sequence ID" value="NZ_BANB01000867.1"/>
</dbReference>
<evidence type="ECO:0000259" key="1">
    <source>
        <dbReference type="Pfam" id="PF02627"/>
    </source>
</evidence>
<dbReference type="EMBL" id="BANB01000867">
    <property type="protein sequence ID" value="GAN78448.1"/>
    <property type="molecule type" value="Genomic_DNA"/>
</dbReference>
<dbReference type="InterPro" id="IPR029032">
    <property type="entry name" value="AhpD-like"/>
</dbReference>
<dbReference type="Gene3D" id="1.20.1290.10">
    <property type="entry name" value="AhpD-like"/>
    <property type="match status" value="1"/>
</dbReference>
<feature type="domain" description="Carboxymuconolactone decarboxylase-like" evidence="1">
    <location>
        <begin position="41"/>
        <end position="124"/>
    </location>
</feature>
<dbReference type="InterPro" id="IPR012788">
    <property type="entry name" value="Decarb_PcaC"/>
</dbReference>
<name>A0A0D6PB70_9PROT</name>
<evidence type="ECO:0000313" key="2">
    <source>
        <dbReference type="EMBL" id="GAN78448.1"/>
    </source>
</evidence>
<reference evidence="2 3" key="1">
    <citation type="submission" date="2012-11" db="EMBL/GenBank/DDBJ databases">
        <title>Whole genome sequence of Acidisphaera rubrifaciens HS-AP3.</title>
        <authorList>
            <person name="Azuma Y."/>
            <person name="Higashiura N."/>
            <person name="Hirakawa H."/>
            <person name="Matsushita K."/>
        </authorList>
    </citation>
    <scope>NUCLEOTIDE SEQUENCE [LARGE SCALE GENOMIC DNA]</scope>
    <source>
        <strain evidence="2 3">HS-AP3</strain>
    </source>
</reference>
<dbReference type="InterPro" id="IPR003779">
    <property type="entry name" value="CMD-like"/>
</dbReference>
<comment type="caution">
    <text evidence="2">The sequence shown here is derived from an EMBL/GenBank/DDBJ whole genome shotgun (WGS) entry which is preliminary data.</text>
</comment>
<dbReference type="Proteomes" id="UP000032680">
    <property type="component" value="Unassembled WGS sequence"/>
</dbReference>
<dbReference type="PANTHER" id="PTHR33570:SF2">
    <property type="entry name" value="CARBOXYMUCONOLACTONE DECARBOXYLASE-LIKE DOMAIN-CONTAINING PROTEIN"/>
    <property type="match status" value="1"/>
</dbReference>
<sequence>MAERPEFSSDLFKKGLEVRRAVLGAEYVDASLARANDFNAAFQQLTTEHAWGDIWTRPGLPRKTRSMLCIAMLTALGRPAELRLHLRGALNNGVTRDEIKEILLQTAIYCGVPASLDAFKVASELFAEMDGAKT</sequence>
<dbReference type="PANTHER" id="PTHR33570">
    <property type="entry name" value="4-CARBOXYMUCONOLACTONE DECARBOXYLASE FAMILY PROTEIN"/>
    <property type="match status" value="1"/>
</dbReference>
<proteinExistence type="predicted"/>
<dbReference type="SUPFAM" id="SSF69118">
    <property type="entry name" value="AhpD-like"/>
    <property type="match status" value="1"/>
</dbReference>
<protein>
    <submittedName>
        <fullName evidence="2">4-carboxymuconolactone decarboxylase</fullName>
    </submittedName>
</protein>
<accession>A0A0D6PB70</accession>
<dbReference type="OrthoDB" id="7507676at2"/>
<dbReference type="Pfam" id="PF02627">
    <property type="entry name" value="CMD"/>
    <property type="match status" value="1"/>
</dbReference>
<dbReference type="GO" id="GO:0051920">
    <property type="term" value="F:peroxiredoxin activity"/>
    <property type="evidence" value="ECO:0007669"/>
    <property type="project" value="InterPro"/>
</dbReference>